<dbReference type="Proteomes" id="UP000006875">
    <property type="component" value="Plasmid pILYOP01"/>
</dbReference>
<keyword evidence="3" id="KW-0614">Plasmid</keyword>
<dbReference type="InterPro" id="IPR015939">
    <property type="entry name" value="Fum_Rdtase/Succ_DH_flav-like_C"/>
</dbReference>
<feature type="region of interest" description="Disordered" evidence="1">
    <location>
        <begin position="258"/>
        <end position="316"/>
    </location>
</feature>
<dbReference type="InterPro" id="IPR037099">
    <property type="entry name" value="Fum_R/Succ_DH_flav-like_C_sf"/>
</dbReference>
<dbReference type="OrthoDB" id="9806724at2"/>
<dbReference type="SUPFAM" id="SSF46977">
    <property type="entry name" value="Succinate dehydrogenase/fumarate reductase flavoprotein C-terminal domain"/>
    <property type="match status" value="1"/>
</dbReference>
<dbReference type="PIRSF" id="PIRSF000171">
    <property type="entry name" value="SDHA_APRA_LASPO"/>
    <property type="match status" value="1"/>
</dbReference>
<evidence type="ECO:0000256" key="1">
    <source>
        <dbReference type="SAM" id="MobiDB-lite"/>
    </source>
</evidence>
<gene>
    <name evidence="3" type="ordered locus">Ilyop_2284</name>
</gene>
<dbReference type="EMBL" id="CP002282">
    <property type="protein sequence ID" value="ADO84045.1"/>
    <property type="molecule type" value="Genomic_DNA"/>
</dbReference>
<organism evidence="3 4">
    <name type="scientific">Ilyobacter polytropus (strain ATCC 51220 / DSM 2926 / LMG 16218 / CuHBu1)</name>
    <dbReference type="NCBI Taxonomy" id="572544"/>
    <lineage>
        <taxon>Bacteria</taxon>
        <taxon>Fusobacteriati</taxon>
        <taxon>Fusobacteriota</taxon>
        <taxon>Fusobacteriia</taxon>
        <taxon>Fusobacteriales</taxon>
        <taxon>Fusobacteriaceae</taxon>
        <taxon>Ilyobacter</taxon>
    </lineage>
</organism>
<sequence length="538" mass="59163">MIIHTKEEYTTDILVIGGGIAAVFAATRASKNKTNVIVVDKGSIGRSGQTPFASAMAVFDEELGHKRDEWHRIVEENSKKLNNPAYLDSYMDYSKEIYKDLESWKATDVGFGGVLRKKLLEDKNIKIIERTMITTLLEENNVVTGAVGFSLDSEKAIVIKAKSVILCTGAGGFKPNGFQVSSLTFDGDAMAYKIGAKISGKEFVDTHDNDPDSPAYCWGQWQGMWSMGLPKLTEGPMEGGGQALDLTGALAAHKGLIPVEMPRPDGPPLGKGDGKQGPPNGERSDRPQGPPGGKEDREGDHPKGGHPEHPIGGASAGLSVHKAEGLFPSDNKCATSIKGLYAAGDCLSSMLVGPIYNGVGGFSVMGSAVQGAVAGEASAKYVKNKIIKNISDEKITNSIIEMFEPLNYEKGYSPGWVEHLIQGVLTPYYVLYIKEKNRLESALTMVEFYREHFVPRLKAKDLHDLRKAHEVKNMLLNAEMKLRSSLFRTESRGNHYREDYPESDDKNWLAWVVIKRNNKGEMELEKFNRDDYKKMIKS</sequence>
<proteinExistence type="predicted"/>
<dbReference type="InterPro" id="IPR036188">
    <property type="entry name" value="FAD/NAD-bd_sf"/>
</dbReference>
<dbReference type="HOGENOM" id="CLU_014312_8_2_0"/>
<dbReference type="RefSeq" id="WP_013388704.1">
    <property type="nucleotide sequence ID" value="NC_014633.1"/>
</dbReference>
<dbReference type="PRINTS" id="PR00368">
    <property type="entry name" value="FADPNR"/>
</dbReference>
<feature type="domain" description="Fumarate reductase/succinate dehydrogenase flavoprotein-like C-terminal" evidence="2">
    <location>
        <begin position="433"/>
        <end position="525"/>
    </location>
</feature>
<dbReference type="KEGG" id="ipo:Ilyop_2284"/>
<dbReference type="Gene3D" id="3.50.50.60">
    <property type="entry name" value="FAD/NAD(P)-binding domain"/>
    <property type="match status" value="3"/>
</dbReference>
<reference evidence="3 4" key="1">
    <citation type="journal article" date="2010" name="Stand. Genomic Sci.">
        <title>Complete genome sequence of Ilyobacter polytropus type strain (CuHbu1).</title>
        <authorList>
            <person name="Sikorski J."/>
            <person name="Chertkov O."/>
            <person name="Lapidus A."/>
            <person name="Nolan M."/>
            <person name="Lucas S."/>
            <person name="Del Rio T.G."/>
            <person name="Tice H."/>
            <person name="Cheng J.F."/>
            <person name="Tapia R."/>
            <person name="Han C."/>
            <person name="Goodwin L."/>
            <person name="Pitluck S."/>
            <person name="Liolios K."/>
            <person name="Ivanova N."/>
            <person name="Mavromatis K."/>
            <person name="Mikhailova N."/>
            <person name="Pati A."/>
            <person name="Chen A."/>
            <person name="Palaniappan K."/>
            <person name="Land M."/>
            <person name="Hauser L."/>
            <person name="Chang Y.J."/>
            <person name="Jeffries C.D."/>
            <person name="Brambilla E."/>
            <person name="Yasawong M."/>
            <person name="Rohde M."/>
            <person name="Pukall R."/>
            <person name="Spring S."/>
            <person name="Goker M."/>
            <person name="Woyke T."/>
            <person name="Bristow J."/>
            <person name="Eisen J.A."/>
            <person name="Markowitz V."/>
            <person name="Hugenholtz P."/>
            <person name="Kyrpides N.C."/>
            <person name="Klenk H.P."/>
        </authorList>
    </citation>
    <scope>NUCLEOTIDE SEQUENCE [LARGE SCALE GENOMIC DNA]</scope>
    <source>
        <strain evidence="4">ATCC 51220 / DSM 2926 / LMG 16218 / CuHBu1</strain>
        <plasmid evidence="4">pILYOP01</plasmid>
    </source>
</reference>
<dbReference type="SUPFAM" id="SSF51905">
    <property type="entry name" value="FAD/NAD(P)-binding domain"/>
    <property type="match status" value="1"/>
</dbReference>
<dbReference type="InterPro" id="IPR030664">
    <property type="entry name" value="SdhA/FrdA/AprA"/>
</dbReference>
<protein>
    <submittedName>
        <fullName evidence="3">Fumarate reductase/succinate dehydrogenase flavoprotein domain protein</fullName>
    </submittedName>
</protein>
<name>E3HCY9_ILYPC</name>
<dbReference type="Pfam" id="PF02910">
    <property type="entry name" value="Succ_DH_flav_C"/>
    <property type="match status" value="1"/>
</dbReference>
<dbReference type="PRINTS" id="PR00411">
    <property type="entry name" value="PNDRDTASEI"/>
</dbReference>
<feature type="compositionally biased region" description="Basic and acidic residues" evidence="1">
    <location>
        <begin position="293"/>
        <end position="309"/>
    </location>
</feature>
<dbReference type="AlphaFoldDB" id="E3HCY9"/>
<dbReference type="GO" id="GO:0009061">
    <property type="term" value="P:anaerobic respiration"/>
    <property type="evidence" value="ECO:0007669"/>
    <property type="project" value="TreeGrafter"/>
</dbReference>
<dbReference type="GO" id="GO:0000104">
    <property type="term" value="F:succinate dehydrogenase activity"/>
    <property type="evidence" value="ECO:0007669"/>
    <property type="project" value="TreeGrafter"/>
</dbReference>
<dbReference type="GO" id="GO:0050660">
    <property type="term" value="F:flavin adenine dinucleotide binding"/>
    <property type="evidence" value="ECO:0007669"/>
    <property type="project" value="TreeGrafter"/>
</dbReference>
<dbReference type="GO" id="GO:0005886">
    <property type="term" value="C:plasma membrane"/>
    <property type="evidence" value="ECO:0007669"/>
    <property type="project" value="TreeGrafter"/>
</dbReference>
<geneLocation type="plasmid" evidence="3 4">
    <name>pILYOP01</name>
</geneLocation>
<accession>E3HCY9</accession>
<keyword evidence="4" id="KW-1185">Reference proteome</keyword>
<dbReference type="Pfam" id="PF12831">
    <property type="entry name" value="FAD_oxidored"/>
    <property type="match status" value="1"/>
</dbReference>
<evidence type="ECO:0000259" key="2">
    <source>
        <dbReference type="Pfam" id="PF02910"/>
    </source>
</evidence>
<evidence type="ECO:0000313" key="4">
    <source>
        <dbReference type="Proteomes" id="UP000006875"/>
    </source>
</evidence>
<dbReference type="GO" id="GO:0009055">
    <property type="term" value="F:electron transfer activity"/>
    <property type="evidence" value="ECO:0007669"/>
    <property type="project" value="TreeGrafter"/>
</dbReference>
<dbReference type="PANTHER" id="PTHR11632">
    <property type="entry name" value="SUCCINATE DEHYDROGENASE 2 FLAVOPROTEIN SUBUNIT"/>
    <property type="match status" value="1"/>
</dbReference>
<dbReference type="PANTHER" id="PTHR11632:SF73">
    <property type="entry name" value="BLR3196 PROTEIN"/>
    <property type="match status" value="1"/>
</dbReference>
<evidence type="ECO:0000313" key="3">
    <source>
        <dbReference type="EMBL" id="ADO84045.1"/>
    </source>
</evidence>